<proteinExistence type="predicted"/>
<name>A0A7U2FAX4_PHANO</name>
<accession>A0A7U2FAX4</accession>
<evidence type="ECO:0000313" key="2">
    <source>
        <dbReference type="EMBL" id="QRD01693.1"/>
    </source>
</evidence>
<reference evidence="3" key="1">
    <citation type="journal article" date="2021" name="BMC Genomics">
        <title>Chromosome-level genome assembly and manually-curated proteome of model necrotroph Parastagonospora nodorum Sn15 reveals a genome-wide trove of candidate effector homologs, and redundancy of virulence-related functions within an accessory chromosome.</title>
        <authorList>
            <person name="Bertazzoni S."/>
            <person name="Jones D.A.B."/>
            <person name="Phan H.T."/>
            <person name="Tan K.-C."/>
            <person name="Hane J.K."/>
        </authorList>
    </citation>
    <scope>NUCLEOTIDE SEQUENCE [LARGE SCALE GENOMIC DNA]</scope>
    <source>
        <strain evidence="3">SN15 / ATCC MYA-4574 / FGSC 10173)</strain>
    </source>
</reference>
<dbReference type="EMBL" id="CP069034">
    <property type="protein sequence ID" value="QRD01693.1"/>
    <property type="molecule type" value="Genomic_DNA"/>
</dbReference>
<sequence>MQSPGTGGRSQKSGVVARSRGGDGGRRGWAVSLGWGTWEAVRRRWDGSKDLIAYAMGEWRALEQQLAGYRLQSQCRGIE</sequence>
<keyword evidence="3" id="KW-1185">Reference proteome</keyword>
<evidence type="ECO:0000256" key="1">
    <source>
        <dbReference type="SAM" id="MobiDB-lite"/>
    </source>
</evidence>
<dbReference type="VEuPathDB" id="FungiDB:JI435_417140"/>
<evidence type="ECO:0000313" key="3">
    <source>
        <dbReference type="Proteomes" id="UP000663193"/>
    </source>
</evidence>
<dbReference type="AlphaFoldDB" id="A0A7U2FAX4"/>
<protein>
    <submittedName>
        <fullName evidence="2">Uncharacterized protein</fullName>
    </submittedName>
</protein>
<feature type="region of interest" description="Disordered" evidence="1">
    <location>
        <begin position="1"/>
        <end position="28"/>
    </location>
</feature>
<dbReference type="Proteomes" id="UP000663193">
    <property type="component" value="Chromosome 12"/>
</dbReference>
<organism evidence="2 3">
    <name type="scientific">Phaeosphaeria nodorum (strain SN15 / ATCC MYA-4574 / FGSC 10173)</name>
    <name type="common">Glume blotch fungus</name>
    <name type="synonym">Parastagonospora nodorum</name>
    <dbReference type="NCBI Taxonomy" id="321614"/>
    <lineage>
        <taxon>Eukaryota</taxon>
        <taxon>Fungi</taxon>
        <taxon>Dikarya</taxon>
        <taxon>Ascomycota</taxon>
        <taxon>Pezizomycotina</taxon>
        <taxon>Dothideomycetes</taxon>
        <taxon>Pleosporomycetidae</taxon>
        <taxon>Pleosporales</taxon>
        <taxon>Pleosporineae</taxon>
        <taxon>Phaeosphaeriaceae</taxon>
        <taxon>Parastagonospora</taxon>
    </lineage>
</organism>
<gene>
    <name evidence="2" type="ORF">JI435_417140</name>
</gene>